<evidence type="ECO:0000313" key="2">
    <source>
        <dbReference type="EMBL" id="WWC91431.1"/>
    </source>
</evidence>
<organism evidence="2 3">
    <name type="scientific">Kwoniella dendrophila CBS 6074</name>
    <dbReference type="NCBI Taxonomy" id="1295534"/>
    <lineage>
        <taxon>Eukaryota</taxon>
        <taxon>Fungi</taxon>
        <taxon>Dikarya</taxon>
        <taxon>Basidiomycota</taxon>
        <taxon>Agaricomycotina</taxon>
        <taxon>Tremellomycetes</taxon>
        <taxon>Tremellales</taxon>
        <taxon>Cryptococcaceae</taxon>
        <taxon>Kwoniella</taxon>
    </lineage>
</organism>
<dbReference type="PANTHER" id="PTHR47534">
    <property type="entry name" value="YALI0E05731P"/>
    <property type="match status" value="1"/>
</dbReference>
<dbReference type="RefSeq" id="XP_066078193.1">
    <property type="nucleotide sequence ID" value="XM_066222096.1"/>
</dbReference>
<keyword evidence="3" id="KW-1185">Reference proteome</keyword>
<dbReference type="AlphaFoldDB" id="A0AAX4K1H7"/>
<dbReference type="Proteomes" id="UP001355207">
    <property type="component" value="Chromosome 8"/>
</dbReference>
<gene>
    <name evidence="2" type="ORF">L201_006377</name>
</gene>
<dbReference type="GeneID" id="91097046"/>
<protein>
    <submittedName>
        <fullName evidence="2">Uncharacterized protein</fullName>
    </submittedName>
</protein>
<keyword evidence="1" id="KW-0560">Oxidoreductase</keyword>
<dbReference type="InterPro" id="IPR052228">
    <property type="entry name" value="Sec_Metab_Biosynth_Oxidored"/>
</dbReference>
<accession>A0AAX4K1H7</accession>
<dbReference type="InterPro" id="IPR036291">
    <property type="entry name" value="NAD(P)-bd_dom_sf"/>
</dbReference>
<evidence type="ECO:0000313" key="3">
    <source>
        <dbReference type="Proteomes" id="UP001355207"/>
    </source>
</evidence>
<dbReference type="SUPFAM" id="SSF51735">
    <property type="entry name" value="NAD(P)-binding Rossmann-fold domains"/>
    <property type="match status" value="1"/>
</dbReference>
<dbReference type="Gene3D" id="3.40.50.720">
    <property type="entry name" value="NAD(P)-binding Rossmann-like Domain"/>
    <property type="match status" value="1"/>
</dbReference>
<dbReference type="GO" id="GO:0016491">
    <property type="term" value="F:oxidoreductase activity"/>
    <property type="evidence" value="ECO:0007669"/>
    <property type="project" value="UniProtKB-KW"/>
</dbReference>
<sequence>MTPNAKESSQCFKLPPGKIAVVVGGTTPVGVSITRRLASLGCSRVITIGKYEKQGNEKLEDIKETYQGQVVLEFVEEDLSCVKGIKDAFSSFQQAWGDDKVDYLIMSQSGPPTGIINLNEDGEGTEFTIQVISRFLLAYLFIKEQLLRSEAGVMFIGNPGLNYDLDVEDLSLKKVAEGGRYKPLIALDQTSRDSTVLDSITLEFSSRYPQYNFYHVLQGLVKTSLFNIPNLPFPFPLNYLAGIGLIGSPITSDEVADIPLYLLVHPEAKEQLGNGLFWNYKLQSESPGAWASDAGNRGKLWDKLCGMIVEGGQSAP</sequence>
<dbReference type="EMBL" id="CP144105">
    <property type="protein sequence ID" value="WWC91431.1"/>
    <property type="molecule type" value="Genomic_DNA"/>
</dbReference>
<dbReference type="PANTHER" id="PTHR47534:SF3">
    <property type="entry name" value="ALCOHOL DEHYDROGENASE-LIKE C-TERMINAL DOMAIN-CONTAINING PROTEIN"/>
    <property type="match status" value="1"/>
</dbReference>
<proteinExistence type="predicted"/>
<name>A0AAX4K1H7_9TREE</name>
<evidence type="ECO:0000256" key="1">
    <source>
        <dbReference type="ARBA" id="ARBA00023002"/>
    </source>
</evidence>
<reference evidence="2 3" key="1">
    <citation type="submission" date="2024-01" db="EMBL/GenBank/DDBJ databases">
        <title>Comparative genomics of Cryptococcus and Kwoniella reveals pathogenesis evolution and contrasting modes of karyotype evolution via chromosome fusion or intercentromeric recombination.</title>
        <authorList>
            <person name="Coelho M.A."/>
            <person name="David-Palma M."/>
            <person name="Shea T."/>
            <person name="Bowers K."/>
            <person name="McGinley-Smith S."/>
            <person name="Mohammad A.W."/>
            <person name="Gnirke A."/>
            <person name="Yurkov A.M."/>
            <person name="Nowrousian M."/>
            <person name="Sun S."/>
            <person name="Cuomo C.A."/>
            <person name="Heitman J."/>
        </authorList>
    </citation>
    <scope>NUCLEOTIDE SEQUENCE [LARGE SCALE GENOMIC DNA]</scope>
    <source>
        <strain evidence="2 3">CBS 6074</strain>
    </source>
</reference>